<gene>
    <name evidence="1" type="ORF">QNI22_16045</name>
</gene>
<sequence>MLTIFTTTKDFIGSNKVNQLNAIRSWLKAPYAIEVLVFGESEGLNEVIKDYQLKHIPNIKTSQSGVPLVSEMFIEASKYASYNMLCFLNADIILTSSFFYDIQTIHKKTHKNYLIIGQRLDVDVNKELKFDKNWEAQFFDDYKSNIKVHPPYGSDFFVFPIHQYNSDNIPPLLVGRPGWDLWMIYNARKRHLKTIDLSFSTKVIHQNHDYSHKISDSKKRREDDEFNYQYFKEDEKYIFLLESCNYCFTDGKLKRNFAKGNLNNFLLLESKIYGEESIHFLKARILAKLVKTLKKIFKSN</sequence>
<dbReference type="PANTHER" id="PTHR47483">
    <property type="entry name" value="BETA-ARABINOFURANOSYLTRANSFERASE RAY1"/>
    <property type="match status" value="1"/>
</dbReference>
<comment type="caution">
    <text evidence="1">The sequence shown here is derived from an EMBL/GenBank/DDBJ whole genome shotgun (WGS) entry which is preliminary data.</text>
</comment>
<organism evidence="1 2">
    <name type="scientific">Xanthocytophaga agilis</name>
    <dbReference type="NCBI Taxonomy" id="3048010"/>
    <lineage>
        <taxon>Bacteria</taxon>
        <taxon>Pseudomonadati</taxon>
        <taxon>Bacteroidota</taxon>
        <taxon>Cytophagia</taxon>
        <taxon>Cytophagales</taxon>
        <taxon>Rhodocytophagaceae</taxon>
        <taxon>Xanthocytophaga</taxon>
    </lineage>
</organism>
<keyword evidence="2" id="KW-1185">Reference proteome</keyword>
<dbReference type="InterPro" id="IPR044575">
    <property type="entry name" value="RAY1-like"/>
</dbReference>
<dbReference type="Proteomes" id="UP001232063">
    <property type="component" value="Unassembled WGS sequence"/>
</dbReference>
<accession>A0AAE3R676</accession>
<dbReference type="AlphaFoldDB" id="A0AAE3R676"/>
<dbReference type="PANTHER" id="PTHR47483:SF1">
    <property type="entry name" value="BETA-ARABINOFURANOSYLTRANSFERASE RAY1"/>
    <property type="match status" value="1"/>
</dbReference>
<dbReference type="SUPFAM" id="SSF53448">
    <property type="entry name" value="Nucleotide-diphospho-sugar transferases"/>
    <property type="match status" value="1"/>
</dbReference>
<protein>
    <submittedName>
        <fullName evidence="1">Uncharacterized protein</fullName>
    </submittedName>
</protein>
<evidence type="ECO:0000313" key="1">
    <source>
        <dbReference type="EMBL" id="MDJ1502179.1"/>
    </source>
</evidence>
<dbReference type="RefSeq" id="WP_314512083.1">
    <property type="nucleotide sequence ID" value="NZ_JASJOU010000005.1"/>
</dbReference>
<dbReference type="GO" id="GO:0016757">
    <property type="term" value="F:glycosyltransferase activity"/>
    <property type="evidence" value="ECO:0007669"/>
    <property type="project" value="InterPro"/>
</dbReference>
<dbReference type="Gene3D" id="3.90.550.10">
    <property type="entry name" value="Spore Coat Polysaccharide Biosynthesis Protein SpsA, Chain A"/>
    <property type="match status" value="1"/>
</dbReference>
<dbReference type="EMBL" id="JASJOU010000005">
    <property type="protein sequence ID" value="MDJ1502179.1"/>
    <property type="molecule type" value="Genomic_DNA"/>
</dbReference>
<evidence type="ECO:0000313" key="2">
    <source>
        <dbReference type="Proteomes" id="UP001232063"/>
    </source>
</evidence>
<proteinExistence type="predicted"/>
<reference evidence="1" key="1">
    <citation type="submission" date="2023-05" db="EMBL/GenBank/DDBJ databases">
        <authorList>
            <person name="Zhang X."/>
        </authorList>
    </citation>
    <scope>NUCLEOTIDE SEQUENCE</scope>
    <source>
        <strain evidence="1">BD1B2-1</strain>
    </source>
</reference>
<dbReference type="InterPro" id="IPR029044">
    <property type="entry name" value="Nucleotide-diphossugar_trans"/>
</dbReference>
<name>A0AAE3R676_9BACT</name>